<sequence>MEDNIKTCCRICLDVESKHVSIFEDPVVIFHIKSCLSINVSSNDDLPKDICVVCVKQLCDFYNFQQNARCSQDWLESSFHKTKKSSEVKTYVQPLPDSEYNSDSLLEFLNNTANIEEYLNNLGKEDIPSIVSLLDKTSDHNIEFTKTINKVTKQASPKKRESPKTKKCIKMDIDVLDSDVELVKGILFKETEPKSKINHVKNDKTTCFGRKSKFDNIQKLSQHLSICESASRTCIHCNTQFESKKKMKKNSIIHGILAQMICNCGKQFTNKELLLKHYNNCQADQVSMLGLCHRCKQCGIMCKDRFELYKHVKQHLIKSTEKVCDICGHTFIGSDRLAKHKKEDHEKLENLLYRCKICSKTSGNHKEMYMHVQNHTKQVASRHLCESCGHSFATKATLLRHSLQHAAQTEHQCPFCSEKFPDAISMYEHRLKHSEIVICDKCGQKIDRQKLESHMCI</sequence>
<organism evidence="9 10">
    <name type="scientific">Papilio xuthus</name>
    <name type="common">Asian swallowtail butterfly</name>
    <dbReference type="NCBI Taxonomy" id="66420"/>
    <lineage>
        <taxon>Eukaryota</taxon>
        <taxon>Metazoa</taxon>
        <taxon>Ecdysozoa</taxon>
        <taxon>Arthropoda</taxon>
        <taxon>Hexapoda</taxon>
        <taxon>Insecta</taxon>
        <taxon>Pterygota</taxon>
        <taxon>Neoptera</taxon>
        <taxon>Endopterygota</taxon>
        <taxon>Lepidoptera</taxon>
        <taxon>Glossata</taxon>
        <taxon>Ditrysia</taxon>
        <taxon>Papilionoidea</taxon>
        <taxon>Papilionidae</taxon>
        <taxon>Papilioninae</taxon>
        <taxon>Papilio</taxon>
    </lineage>
</organism>
<reference evidence="9 10" key="1">
    <citation type="journal article" date="2015" name="Nat. Commun.">
        <title>Outbred genome sequencing and CRISPR/Cas9 gene editing in butterflies.</title>
        <authorList>
            <person name="Li X."/>
            <person name="Fan D."/>
            <person name="Zhang W."/>
            <person name="Liu G."/>
            <person name="Zhang L."/>
            <person name="Zhao L."/>
            <person name="Fang X."/>
            <person name="Chen L."/>
            <person name="Dong Y."/>
            <person name="Chen Y."/>
            <person name="Ding Y."/>
            <person name="Zhao R."/>
            <person name="Feng M."/>
            <person name="Zhu Y."/>
            <person name="Feng Y."/>
            <person name="Jiang X."/>
            <person name="Zhu D."/>
            <person name="Xiang H."/>
            <person name="Feng X."/>
            <person name="Li S."/>
            <person name="Wang J."/>
            <person name="Zhang G."/>
            <person name="Kronforst M.R."/>
            <person name="Wang W."/>
        </authorList>
    </citation>
    <scope>NUCLEOTIDE SEQUENCE [LARGE SCALE GENOMIC DNA]</scope>
    <source>
        <strain evidence="9">Ya'a_city_454_Px</strain>
        <tissue evidence="9">Whole body</tissue>
    </source>
</reference>
<keyword evidence="1 6" id="KW-0479">Metal-binding</keyword>
<proteinExistence type="predicted"/>
<feature type="domain" description="C2H2-type" evidence="7">
    <location>
        <begin position="353"/>
        <end position="380"/>
    </location>
</feature>
<dbReference type="EMBL" id="KQ459597">
    <property type="protein sequence ID" value="KPI95146.1"/>
    <property type="molecule type" value="Genomic_DNA"/>
</dbReference>
<dbReference type="PROSITE" id="PS51915">
    <property type="entry name" value="ZAD"/>
    <property type="match status" value="1"/>
</dbReference>
<evidence type="ECO:0000256" key="3">
    <source>
        <dbReference type="ARBA" id="ARBA00022771"/>
    </source>
</evidence>
<keyword evidence="2" id="KW-0677">Repeat</keyword>
<keyword evidence="10" id="KW-1185">Reference proteome</keyword>
<feature type="binding site" evidence="6">
    <location>
        <position position="9"/>
    </location>
    <ligand>
        <name>Zn(2+)</name>
        <dbReference type="ChEBI" id="CHEBI:29105"/>
    </ligand>
</feature>
<dbReference type="Pfam" id="PF07776">
    <property type="entry name" value="zf-AD"/>
    <property type="match status" value="1"/>
</dbReference>
<dbReference type="PROSITE" id="PS00028">
    <property type="entry name" value="ZINC_FINGER_C2H2_1"/>
    <property type="match status" value="4"/>
</dbReference>
<name>A0A194PNY8_PAPXU</name>
<dbReference type="SMART" id="SM00355">
    <property type="entry name" value="ZnF_C2H2"/>
    <property type="match status" value="6"/>
</dbReference>
<dbReference type="SUPFAM" id="SSF57716">
    <property type="entry name" value="Glucocorticoid receptor-like (DNA-binding domain)"/>
    <property type="match status" value="1"/>
</dbReference>
<gene>
    <name evidence="9" type="ORF">RR46_12150</name>
</gene>
<dbReference type="PANTHER" id="PTHR24379:SF121">
    <property type="entry name" value="C2H2-TYPE DOMAIN-CONTAINING PROTEIN"/>
    <property type="match status" value="1"/>
</dbReference>
<dbReference type="Proteomes" id="UP000053268">
    <property type="component" value="Unassembled WGS sequence"/>
</dbReference>
<dbReference type="Gene3D" id="3.40.1800.20">
    <property type="match status" value="1"/>
</dbReference>
<evidence type="ECO:0000259" key="7">
    <source>
        <dbReference type="PROSITE" id="PS50157"/>
    </source>
</evidence>
<evidence type="ECO:0000313" key="9">
    <source>
        <dbReference type="EMBL" id="KPI95146.1"/>
    </source>
</evidence>
<dbReference type="Gene3D" id="3.30.160.60">
    <property type="entry name" value="Classic Zinc Finger"/>
    <property type="match status" value="2"/>
</dbReference>
<dbReference type="GO" id="GO:0008270">
    <property type="term" value="F:zinc ion binding"/>
    <property type="evidence" value="ECO:0007669"/>
    <property type="project" value="UniProtKB-UniRule"/>
</dbReference>
<dbReference type="AlphaFoldDB" id="A0A194PNY8"/>
<evidence type="ECO:0000256" key="6">
    <source>
        <dbReference type="PROSITE-ProRule" id="PRU01263"/>
    </source>
</evidence>
<feature type="domain" description="C2H2-type" evidence="7">
    <location>
        <begin position="383"/>
        <end position="410"/>
    </location>
</feature>
<feature type="domain" description="C2H2-type" evidence="7">
    <location>
        <begin position="322"/>
        <end position="350"/>
    </location>
</feature>
<keyword evidence="3 5" id="KW-0863">Zinc-finger</keyword>
<evidence type="ECO:0000259" key="8">
    <source>
        <dbReference type="PROSITE" id="PS51915"/>
    </source>
</evidence>
<evidence type="ECO:0000256" key="2">
    <source>
        <dbReference type="ARBA" id="ARBA00022737"/>
    </source>
</evidence>
<dbReference type="PROSITE" id="PS50157">
    <property type="entry name" value="ZINC_FINGER_C2H2_2"/>
    <property type="match status" value="3"/>
</dbReference>
<keyword evidence="4 6" id="KW-0862">Zinc</keyword>
<protein>
    <submittedName>
        <fullName evidence="9">Zinc finger and SCAN domain-containing protein 22</fullName>
    </submittedName>
</protein>
<evidence type="ECO:0000256" key="5">
    <source>
        <dbReference type="PROSITE-ProRule" id="PRU00042"/>
    </source>
</evidence>
<feature type="domain" description="ZAD" evidence="8">
    <location>
        <begin position="7"/>
        <end position="78"/>
    </location>
</feature>
<dbReference type="InterPro" id="IPR036236">
    <property type="entry name" value="Znf_C2H2_sf"/>
</dbReference>
<accession>A0A194PNY8</accession>
<feature type="binding site" evidence="6">
    <location>
        <position position="51"/>
    </location>
    <ligand>
        <name>Zn(2+)</name>
        <dbReference type="ChEBI" id="CHEBI:29105"/>
    </ligand>
</feature>
<feature type="binding site" evidence="6">
    <location>
        <position position="54"/>
    </location>
    <ligand>
        <name>Zn(2+)</name>
        <dbReference type="ChEBI" id="CHEBI:29105"/>
    </ligand>
</feature>
<dbReference type="InterPro" id="IPR012934">
    <property type="entry name" value="Znf_AD"/>
</dbReference>
<dbReference type="SMART" id="SM00868">
    <property type="entry name" value="zf-AD"/>
    <property type="match status" value="1"/>
</dbReference>
<dbReference type="InterPro" id="IPR013087">
    <property type="entry name" value="Znf_C2H2_type"/>
</dbReference>
<dbReference type="STRING" id="66420.A0A194PNY8"/>
<feature type="binding site" evidence="6">
    <location>
        <position position="12"/>
    </location>
    <ligand>
        <name>Zn(2+)</name>
        <dbReference type="ChEBI" id="CHEBI:29105"/>
    </ligand>
</feature>
<evidence type="ECO:0000256" key="4">
    <source>
        <dbReference type="ARBA" id="ARBA00022833"/>
    </source>
</evidence>
<dbReference type="SUPFAM" id="SSF57667">
    <property type="entry name" value="beta-beta-alpha zinc fingers"/>
    <property type="match status" value="2"/>
</dbReference>
<dbReference type="PANTHER" id="PTHR24379">
    <property type="entry name" value="KRAB AND ZINC FINGER DOMAIN-CONTAINING"/>
    <property type="match status" value="1"/>
</dbReference>
<evidence type="ECO:0000313" key="10">
    <source>
        <dbReference type="Proteomes" id="UP000053268"/>
    </source>
</evidence>
<dbReference type="GO" id="GO:0005634">
    <property type="term" value="C:nucleus"/>
    <property type="evidence" value="ECO:0007669"/>
    <property type="project" value="InterPro"/>
</dbReference>
<evidence type="ECO:0000256" key="1">
    <source>
        <dbReference type="ARBA" id="ARBA00022723"/>
    </source>
</evidence>